<feature type="binding site" evidence="5">
    <location>
        <position position="127"/>
    </location>
    <ligand>
        <name>Ca(2+)</name>
        <dbReference type="ChEBI" id="CHEBI:29108"/>
        <label>1</label>
        <note>catalytic</note>
    </ligand>
</feature>
<keyword evidence="3" id="KW-1015">Disulfide bond</keyword>
<keyword evidence="8" id="KW-1185">Reference proteome</keyword>
<dbReference type="GeneID" id="70250250"/>
<gene>
    <name evidence="7" type="ORF">BGW36DRAFT_424444</name>
</gene>
<dbReference type="SUPFAM" id="SSF63829">
    <property type="entry name" value="Calcium-dependent phosphotriesterase"/>
    <property type="match status" value="1"/>
</dbReference>
<comment type="PTM">
    <text evidence="6">Glycosylated.</text>
</comment>
<dbReference type="PANTHER" id="PTHR11799:SF30">
    <property type="entry name" value="SERUM PARAOXONASE_ARYLESTERASE 2"/>
    <property type="match status" value="1"/>
</dbReference>
<evidence type="ECO:0000256" key="1">
    <source>
        <dbReference type="ARBA" id="ARBA00008595"/>
    </source>
</evidence>
<keyword evidence="5" id="KW-0479">Metal-binding</keyword>
<reference evidence="7" key="1">
    <citation type="submission" date="2021-12" db="EMBL/GenBank/DDBJ databases">
        <title>Convergent genome expansion in fungi linked to evolution of root-endophyte symbiosis.</title>
        <authorList>
            <consortium name="DOE Joint Genome Institute"/>
            <person name="Ke Y.-H."/>
            <person name="Bonito G."/>
            <person name="Liao H.-L."/>
            <person name="Looney B."/>
            <person name="Rojas-Flechas A."/>
            <person name="Nash J."/>
            <person name="Hameed K."/>
            <person name="Schadt C."/>
            <person name="Martin F."/>
            <person name="Crous P.W."/>
            <person name="Miettinen O."/>
            <person name="Magnuson J.K."/>
            <person name="Labbe J."/>
            <person name="Jacobson D."/>
            <person name="Doktycz M.J."/>
            <person name="Veneault-Fourrey C."/>
            <person name="Kuo A."/>
            <person name="Mondo S."/>
            <person name="Calhoun S."/>
            <person name="Riley R."/>
            <person name="Ohm R."/>
            <person name="LaButti K."/>
            <person name="Andreopoulos B."/>
            <person name="Pangilinan J."/>
            <person name="Nolan M."/>
            <person name="Tritt A."/>
            <person name="Clum A."/>
            <person name="Lipzen A."/>
            <person name="Daum C."/>
            <person name="Barry K."/>
            <person name="Grigoriev I.V."/>
            <person name="Vilgalys R."/>
        </authorList>
    </citation>
    <scope>NUCLEOTIDE SEQUENCE</scope>
    <source>
        <strain evidence="7">PMI_201</strain>
    </source>
</reference>
<feature type="glycosylation site" description="N-linked (GlcNAc...) asparagine" evidence="6">
    <location>
        <position position="293"/>
    </location>
</feature>
<dbReference type="GO" id="GO:0046872">
    <property type="term" value="F:metal ion binding"/>
    <property type="evidence" value="ECO:0007669"/>
    <property type="project" value="UniProtKB-KW"/>
</dbReference>
<comment type="similarity">
    <text evidence="1">Belongs to the paraoxonase family.</text>
</comment>
<proteinExistence type="inferred from homology"/>
<organism evidence="7 8">
    <name type="scientific">Talaromyces proteolyticus</name>
    <dbReference type="NCBI Taxonomy" id="1131652"/>
    <lineage>
        <taxon>Eukaryota</taxon>
        <taxon>Fungi</taxon>
        <taxon>Dikarya</taxon>
        <taxon>Ascomycota</taxon>
        <taxon>Pezizomycotina</taxon>
        <taxon>Eurotiomycetes</taxon>
        <taxon>Eurotiomycetidae</taxon>
        <taxon>Eurotiales</taxon>
        <taxon>Trichocomaceae</taxon>
        <taxon>Talaromyces</taxon>
        <taxon>Talaromyces sect. Bacilispori</taxon>
    </lineage>
</organism>
<dbReference type="Gene3D" id="2.120.10.30">
    <property type="entry name" value="TolB, C-terminal domain"/>
    <property type="match status" value="1"/>
</dbReference>
<comment type="cofactor">
    <cofactor evidence="5">
        <name>Ca(2+)</name>
        <dbReference type="ChEBI" id="CHEBI:29108"/>
    </cofactor>
    <text evidence="5">Binds 2 calcium ions per subunit.</text>
</comment>
<dbReference type="InterPro" id="IPR002640">
    <property type="entry name" value="Arylesterase"/>
</dbReference>
<dbReference type="InterPro" id="IPR011042">
    <property type="entry name" value="6-blade_b-propeller_TolB-like"/>
</dbReference>
<feature type="binding site" evidence="5">
    <location>
        <position position="293"/>
    </location>
    <ligand>
        <name>Ca(2+)</name>
        <dbReference type="ChEBI" id="CHEBI:29108"/>
        <label>1</label>
        <note>catalytic</note>
    </ligand>
</feature>
<evidence type="ECO:0000313" key="7">
    <source>
        <dbReference type="EMBL" id="KAH8702158.1"/>
    </source>
</evidence>
<feature type="binding site" evidence="5">
    <location>
        <position position="181"/>
    </location>
    <ligand>
        <name>Ca(2+)</name>
        <dbReference type="ChEBI" id="CHEBI:29108"/>
        <label>1</label>
        <note>catalytic</note>
    </ligand>
</feature>
<dbReference type="PANTHER" id="PTHR11799">
    <property type="entry name" value="PARAOXONASE"/>
    <property type="match status" value="1"/>
</dbReference>
<dbReference type="RefSeq" id="XP_046075534.1">
    <property type="nucleotide sequence ID" value="XM_046219963.1"/>
</dbReference>
<comment type="caution">
    <text evidence="7">The sequence shown here is derived from an EMBL/GenBank/DDBJ whole genome shotgun (WGS) entry which is preliminary data.</text>
</comment>
<accession>A0AAD4Q3U1</accession>
<feature type="binding site" evidence="5">
    <location>
        <position position="60"/>
    </location>
    <ligand>
        <name>Ca(2+)</name>
        <dbReference type="ChEBI" id="CHEBI:29108"/>
        <label>1</label>
        <note>catalytic</note>
    </ligand>
</feature>
<name>A0AAD4Q3U1_9EURO</name>
<dbReference type="EMBL" id="JAJTJA010000003">
    <property type="protein sequence ID" value="KAH8702158.1"/>
    <property type="molecule type" value="Genomic_DNA"/>
</dbReference>
<keyword evidence="4 6" id="KW-0325">Glycoprotein</keyword>
<sequence>MGLSFVQAFGTIAIVSFPLVFLHRLLSPWVELPRLPEQWLAFRSGLAWTLFKDRVGFSEDVVLDHEYGFAIISTDPGRVFWNTLWGQSQNPRPKGRLLLYDYAGSGGLQELKLVGFPSRFDLRPLGLNFFRADGSNWTRLFVVNYGGGRGTVEIMDIDYEHAQATYVTTISDESHTLRSPNSVSPVSYTSFYVTNDHYLIRRKHPVLSFTETILGLPLGWVTFVDFTFQVKPTCAIAAGGIPFANGIIVTPTGKEVLVASSSTDFVRIYERDPETNSLSGDFNKVYLTFHPDNLSFDGSLALDDPSVFDQKGKFLRGVIVAGSPDAGRLFCMAKGPYGCVAPSVVAEIRRGHGPDLSPFPGSLFNLHSKYYARTLYADDGTNYPSSTSGDMDSRRGRLIISGLYADGLLDITWDPRENVA</sequence>
<evidence type="ECO:0000313" key="8">
    <source>
        <dbReference type="Proteomes" id="UP001201262"/>
    </source>
</evidence>
<dbReference type="Pfam" id="PF01731">
    <property type="entry name" value="Arylesterase"/>
    <property type="match status" value="1"/>
</dbReference>
<evidence type="ECO:0000256" key="3">
    <source>
        <dbReference type="ARBA" id="ARBA00023157"/>
    </source>
</evidence>
<evidence type="ECO:0000256" key="6">
    <source>
        <dbReference type="PIRSR" id="PIRSR602640-4"/>
    </source>
</evidence>
<protein>
    <submittedName>
        <fullName evidence="7">Paraoxonase</fullName>
    </submittedName>
</protein>
<evidence type="ECO:0000256" key="5">
    <source>
        <dbReference type="PIRSR" id="PIRSR602640-2"/>
    </source>
</evidence>
<dbReference type="InterPro" id="IPR051288">
    <property type="entry name" value="Serum_paraoxonase/arylesterase"/>
</dbReference>
<dbReference type="Proteomes" id="UP001201262">
    <property type="component" value="Unassembled WGS sequence"/>
</dbReference>
<dbReference type="AlphaFoldDB" id="A0AAD4Q3U1"/>
<keyword evidence="5" id="KW-0106">Calcium</keyword>
<evidence type="ECO:0000256" key="4">
    <source>
        <dbReference type="ARBA" id="ARBA00023180"/>
    </source>
</evidence>
<keyword evidence="2" id="KW-0378">Hydrolase</keyword>
<feature type="binding site" evidence="5">
    <location>
        <position position="292"/>
    </location>
    <ligand>
        <name>Ca(2+)</name>
        <dbReference type="ChEBI" id="CHEBI:29108"/>
        <label>1</label>
        <note>catalytic</note>
    </ligand>
</feature>
<dbReference type="GO" id="GO:0004064">
    <property type="term" value="F:arylesterase activity"/>
    <property type="evidence" value="ECO:0007669"/>
    <property type="project" value="InterPro"/>
</dbReference>
<evidence type="ECO:0000256" key="2">
    <source>
        <dbReference type="ARBA" id="ARBA00022801"/>
    </source>
</evidence>
<feature type="binding site" evidence="5">
    <location>
        <position position="245"/>
    </location>
    <ligand>
        <name>Ca(2+)</name>
        <dbReference type="ChEBI" id="CHEBI:29108"/>
        <label>1</label>
        <note>catalytic</note>
    </ligand>
</feature>